<dbReference type="FunFam" id="1.10.1000.11:FF:000004">
    <property type="entry name" value="PH and SEC7 domain-containing protein 2"/>
    <property type="match status" value="1"/>
</dbReference>
<feature type="region of interest" description="Disordered" evidence="7">
    <location>
        <begin position="653"/>
        <end position="722"/>
    </location>
</feature>
<dbReference type="RefSeq" id="XP_016313645.1">
    <property type="nucleotide sequence ID" value="XM_016458159.1"/>
</dbReference>
<evidence type="ECO:0000256" key="6">
    <source>
        <dbReference type="ARBA" id="ARBA00023273"/>
    </source>
</evidence>
<organism evidence="10 11">
    <name type="scientific">Sinocyclocheilus anshuiensis</name>
    <dbReference type="NCBI Taxonomy" id="1608454"/>
    <lineage>
        <taxon>Eukaryota</taxon>
        <taxon>Metazoa</taxon>
        <taxon>Chordata</taxon>
        <taxon>Craniata</taxon>
        <taxon>Vertebrata</taxon>
        <taxon>Euteleostomi</taxon>
        <taxon>Actinopterygii</taxon>
        <taxon>Neopterygii</taxon>
        <taxon>Teleostei</taxon>
        <taxon>Ostariophysi</taxon>
        <taxon>Cypriniformes</taxon>
        <taxon>Cyprinidae</taxon>
        <taxon>Cyprininae</taxon>
        <taxon>Sinocyclocheilus</taxon>
    </lineage>
</organism>
<dbReference type="OrthoDB" id="2157641at2759"/>
<dbReference type="CDD" id="cd00171">
    <property type="entry name" value="Sec7"/>
    <property type="match status" value="1"/>
</dbReference>
<feature type="compositionally biased region" description="Low complexity" evidence="7">
    <location>
        <begin position="1544"/>
        <end position="1554"/>
    </location>
</feature>
<dbReference type="PANTHER" id="PTHR10663:SF334">
    <property type="entry name" value="PH AND SEC7 DOMAIN-CONTAINING PROTEIN 1"/>
    <property type="match status" value="1"/>
</dbReference>
<dbReference type="GO" id="GO:0032587">
    <property type="term" value="C:ruffle membrane"/>
    <property type="evidence" value="ECO:0007669"/>
    <property type="project" value="UniProtKB-SubCell"/>
</dbReference>
<feature type="region of interest" description="Disordered" evidence="7">
    <location>
        <begin position="745"/>
        <end position="770"/>
    </location>
</feature>
<dbReference type="InterPro" id="IPR000904">
    <property type="entry name" value="Sec7_dom"/>
</dbReference>
<dbReference type="Pfam" id="PF01369">
    <property type="entry name" value="Sec7"/>
    <property type="match status" value="1"/>
</dbReference>
<evidence type="ECO:0000259" key="8">
    <source>
        <dbReference type="PROSITE" id="PS50003"/>
    </source>
</evidence>
<dbReference type="InterPro" id="IPR041681">
    <property type="entry name" value="PH_9"/>
</dbReference>
<dbReference type="Gene3D" id="2.30.29.30">
    <property type="entry name" value="Pleckstrin-homology domain (PH domain)/Phosphotyrosine-binding domain (PTB)"/>
    <property type="match status" value="1"/>
</dbReference>
<evidence type="ECO:0000256" key="1">
    <source>
        <dbReference type="ARBA" id="ARBA00004632"/>
    </source>
</evidence>
<feature type="region of interest" description="Disordered" evidence="7">
    <location>
        <begin position="848"/>
        <end position="888"/>
    </location>
</feature>
<keyword evidence="4" id="KW-0175">Coiled coil</keyword>
<keyword evidence="11" id="KW-1185">Reference proteome</keyword>
<dbReference type="KEGG" id="sanh:107666723"/>
<accession>A0A671LGZ0</accession>
<feature type="compositionally biased region" description="Polar residues" evidence="7">
    <location>
        <begin position="753"/>
        <end position="764"/>
    </location>
</feature>
<feature type="compositionally biased region" description="Polar residues" evidence="7">
    <location>
        <begin position="694"/>
        <end position="714"/>
    </location>
</feature>
<dbReference type="SMART" id="SM00222">
    <property type="entry name" value="Sec7"/>
    <property type="match status" value="1"/>
</dbReference>
<sequence length="1580" mass="174970">MSQTGKVLHLYVEVRSSPEHDGKGSSCETTVEQDGPVEALTKLAQAASGFPAPPSSSFKPNVSFRLQPSHSSLDSPQRCSIPQQEPFQQVPSVLNNNIDSKQLKHAHSSYSGQTSGPGTPCQTCSHHKNSKPELRQRSVVTFSYIEKAQIKTVESPCNSPGGIKEVAACPRKRYSDPVWSQPAEPSCNNSPFHQHMGSTLISIGQVATQRALKEFGSPQLRCKFSHCSEWSPEFHQHQRERCQSWAGPPMPNCSAYRHDPDPGRVGAACGVHKSPASDAFSSHTGHNSQQKSTSRSQGCPKQNLISKQDCSAPVSQSSGSWGEGRPLSEQRTSLTNTPTHGLNQLSGSNYSSALNNPEIVHKIAEEATKVSTVFNEVRSSPPPVVFGGLSNLSSTNYGYPSREIQHETLQQSPLQHSAVKMNIPVHEDRSTTNGVHEAPATKSSDLGDDLANHSFCSVPVGGDPDSPALPSRLLRPSLSKADVCSPLRDPRQLRADLPVSDSPTLHRHKPPQYTGEEWTSGETWFLDEEDWDYHVVAESVEISRRLFIGQSVDDSPVSWTSRQQWKEQAKKEEGKFSLSEKLEGNLNSSSPVYRKSDRVEVIERGEENVSNSLCKANHGPGESVEEVTRLTQQQRQAEWRRRQALLLGPVVLEEGDGERGEDEQGFGDQQGLVGSSPSSSGVTGSLGDRDCISPESSQNSNQSDHPSSGIQSDGGSLVPGPSLHCQKIARAKWEFLFGTPAENIASKQEKNVPESSTAPPSGHSTPIPPSYLPLEELALRANHDVQHVEVELVTPPPTAPGTSPKTGIIRRTLKYSETDLDAVPLRCYRETDIDEVLLAEQEDADSAFGSNRSVMGTSCAGSSPLGEMPNKRTDGQEEEEEEEEEDVASWVTVRMQGDVRRLLADQERDEEEEFYSMMLKRPQDRFSNDHPALKSPILVRGPRRRSGDSLDTFSRHFENIMESHRAKGTSYSSLDSLDPLTSSTQTVLTFDLPTLTPQVQGQIYQSARQIVALSFAPLAHIEMPSLSESALTITGETDATRAPSSERLSSGSDDRNGQSWQSNPPLSLPREKSPRFAADPDLDQELSERLGLGSNDTLSNGNRADLDSAKRLAKRLFYLHGFKKCDVARHLSKNNDFSRLVAEEYLRYFNFSEMTLDQALRAFLLEFALTGETQERERILAHFSHQYVQCNSSLTLSEDSVHTLTCALMLLNTDLHGHNVGKRMSCTQFIGNLEGLNSSHDFPKELLKALYNSIKNEKLQWTIDEEELRQSFSELGEQRGGVRRTGSGLVSPSGALLYKTGFLVRKVHADCDGKRTPRGKRGWKTFYAVLKGLILYLQKGEYRPDKQLSDEDLKNAVSIHHSLAIRATDYSKRPNVFYLRTADWRVYLFQAPNAEQMQSWITRINTVAAMFSAPPLPAAIGSQKKFSRPLLPGSASKLSQEEQVQAHEARFRSISTELVQLRSYPPDRKVKGRELEEYRMREEYLEFEKTRYETYSMLLRAKQRCDDDDLSVFEAMLLEESALQRSQSSPTLQESSMTCSTRDGASQSAAAGAQEPSGNGNNSCSRGQGQRHSYRQAVRK</sequence>
<feature type="region of interest" description="Disordered" evidence="7">
    <location>
        <begin position="494"/>
        <end position="514"/>
    </location>
</feature>
<dbReference type="PROSITE" id="PS50003">
    <property type="entry name" value="PH_DOMAIN"/>
    <property type="match status" value="1"/>
</dbReference>
<evidence type="ECO:0000256" key="4">
    <source>
        <dbReference type="ARBA" id="ARBA00023054"/>
    </source>
</evidence>
<feature type="compositionally biased region" description="Polar residues" evidence="7">
    <location>
        <begin position="1523"/>
        <end position="1543"/>
    </location>
</feature>
<evidence type="ECO:0000256" key="5">
    <source>
        <dbReference type="ARBA" id="ARBA00023136"/>
    </source>
</evidence>
<keyword evidence="5" id="KW-0472">Membrane</keyword>
<feature type="compositionally biased region" description="Polar residues" evidence="7">
    <location>
        <begin position="279"/>
        <end position="320"/>
    </location>
</feature>
<feature type="region of interest" description="Disordered" evidence="7">
    <location>
        <begin position="264"/>
        <end position="349"/>
    </location>
</feature>
<dbReference type="GeneID" id="107666723"/>
<dbReference type="SMART" id="SM00233">
    <property type="entry name" value="PH"/>
    <property type="match status" value="1"/>
</dbReference>
<evidence type="ECO:0000256" key="3">
    <source>
        <dbReference type="ARBA" id="ARBA00022553"/>
    </source>
</evidence>
<dbReference type="SUPFAM" id="SSF48425">
    <property type="entry name" value="Sec7 domain"/>
    <property type="match status" value="1"/>
</dbReference>
<reference evidence="10" key="2">
    <citation type="submission" date="2025-09" db="UniProtKB">
        <authorList>
            <consortium name="Ensembl"/>
        </authorList>
    </citation>
    <scope>IDENTIFICATION</scope>
</reference>
<feature type="region of interest" description="Disordered" evidence="7">
    <location>
        <begin position="1036"/>
        <end position="1077"/>
    </location>
</feature>
<feature type="compositionally biased region" description="Polar residues" evidence="7">
    <location>
        <begin position="848"/>
        <end position="861"/>
    </location>
</feature>
<reference evidence="10" key="1">
    <citation type="submission" date="2025-08" db="UniProtKB">
        <authorList>
            <consortium name="Ensembl"/>
        </authorList>
    </citation>
    <scope>IDENTIFICATION</scope>
</reference>
<dbReference type="InterPro" id="IPR011993">
    <property type="entry name" value="PH-like_dom_sf"/>
</dbReference>
<feature type="domain" description="PH" evidence="8">
    <location>
        <begin position="1296"/>
        <end position="1409"/>
    </location>
</feature>
<feature type="region of interest" description="Disordered" evidence="7">
    <location>
        <begin position="14"/>
        <end position="80"/>
    </location>
</feature>
<dbReference type="InterPro" id="IPR035999">
    <property type="entry name" value="Sec7_dom_sf"/>
</dbReference>
<dbReference type="CDD" id="cd13295">
    <property type="entry name" value="PH_EFA6"/>
    <property type="match status" value="1"/>
</dbReference>
<feature type="compositionally biased region" description="Polar residues" evidence="7">
    <location>
        <begin position="108"/>
        <end position="124"/>
    </location>
</feature>
<evidence type="ECO:0000256" key="2">
    <source>
        <dbReference type="ARBA" id="ARBA00022475"/>
    </source>
</evidence>
<dbReference type="GO" id="GO:0032012">
    <property type="term" value="P:regulation of ARF protein signal transduction"/>
    <property type="evidence" value="ECO:0007669"/>
    <property type="project" value="InterPro"/>
</dbReference>
<feature type="region of interest" description="Disordered" evidence="7">
    <location>
        <begin position="104"/>
        <end position="132"/>
    </location>
</feature>
<feature type="region of interest" description="Disordered" evidence="7">
    <location>
        <begin position="610"/>
        <end position="630"/>
    </location>
</feature>
<protein>
    <submittedName>
        <fullName evidence="10">Uncharacterized LOC107666723</fullName>
    </submittedName>
</protein>
<gene>
    <name evidence="10" type="primary">LOC107666723</name>
</gene>
<feature type="compositionally biased region" description="Low complexity" evidence="7">
    <location>
        <begin position="666"/>
        <end position="686"/>
    </location>
</feature>
<dbReference type="PROSITE" id="PS50190">
    <property type="entry name" value="SEC7"/>
    <property type="match status" value="1"/>
</dbReference>
<feature type="compositionally biased region" description="Polar residues" evidence="7">
    <location>
        <begin position="329"/>
        <end position="349"/>
    </location>
</feature>
<feature type="compositionally biased region" description="Low complexity" evidence="7">
    <location>
        <begin position="44"/>
        <end position="60"/>
    </location>
</feature>
<feature type="compositionally biased region" description="Polar residues" evidence="7">
    <location>
        <begin position="64"/>
        <end position="80"/>
    </location>
</feature>
<feature type="compositionally biased region" description="Polar residues" evidence="7">
    <location>
        <begin position="1556"/>
        <end position="1571"/>
    </location>
</feature>
<dbReference type="SUPFAM" id="SSF50729">
    <property type="entry name" value="PH domain-like"/>
    <property type="match status" value="1"/>
</dbReference>
<evidence type="ECO:0000313" key="10">
    <source>
        <dbReference type="Ensembl" id="ENSSANP00000018455.1"/>
    </source>
</evidence>
<feature type="domain" description="SEC7" evidence="9">
    <location>
        <begin position="1071"/>
        <end position="1257"/>
    </location>
</feature>
<dbReference type="Ensembl" id="ENSSANT00000019689.1">
    <property type="protein sequence ID" value="ENSSANP00000018455.1"/>
    <property type="gene ID" value="ENSSANG00000009299.1"/>
</dbReference>
<name>A0A671LGZ0_9TELE</name>
<dbReference type="InterPro" id="IPR001849">
    <property type="entry name" value="PH_domain"/>
</dbReference>
<evidence type="ECO:0000259" key="9">
    <source>
        <dbReference type="PROSITE" id="PS50190"/>
    </source>
</evidence>
<feature type="compositionally biased region" description="Acidic residues" evidence="7">
    <location>
        <begin position="653"/>
        <end position="665"/>
    </location>
</feature>
<dbReference type="PANTHER" id="PTHR10663">
    <property type="entry name" value="GUANYL-NUCLEOTIDE EXCHANGE FACTOR"/>
    <property type="match status" value="1"/>
</dbReference>
<dbReference type="FunFam" id="2.30.29.30:FF:000054">
    <property type="entry name" value="PH and SEC7 domain-containing protein 3"/>
    <property type="match status" value="1"/>
</dbReference>
<comment type="subcellular location">
    <subcellularLocation>
        <location evidence="1">Cell projection</location>
        <location evidence="1">Ruffle membrane</location>
    </subcellularLocation>
</comment>
<evidence type="ECO:0000256" key="7">
    <source>
        <dbReference type="SAM" id="MobiDB-lite"/>
    </source>
</evidence>
<feature type="compositionally biased region" description="Polar residues" evidence="7">
    <location>
        <begin position="1036"/>
        <end position="1065"/>
    </location>
</feature>
<dbReference type="InterPro" id="IPR023394">
    <property type="entry name" value="Sec7_C_sf"/>
</dbReference>
<keyword evidence="2" id="KW-1003">Cell membrane</keyword>
<dbReference type="Gene3D" id="1.10.1000.11">
    <property type="entry name" value="Arf Nucleotide-binding Site Opener,domain 2"/>
    <property type="match status" value="1"/>
</dbReference>
<dbReference type="Pfam" id="PF15410">
    <property type="entry name" value="PH_9"/>
    <property type="match status" value="1"/>
</dbReference>
<dbReference type="Proteomes" id="UP000472260">
    <property type="component" value="Unassembled WGS sequence"/>
</dbReference>
<proteinExistence type="predicted"/>
<keyword evidence="6" id="KW-0966">Cell projection</keyword>
<keyword evidence="3" id="KW-0597">Phosphoprotein</keyword>
<feature type="region of interest" description="Disordered" evidence="7">
    <location>
        <begin position="1523"/>
        <end position="1580"/>
    </location>
</feature>
<evidence type="ECO:0000313" key="11">
    <source>
        <dbReference type="Proteomes" id="UP000472260"/>
    </source>
</evidence>
<feature type="compositionally biased region" description="Acidic residues" evidence="7">
    <location>
        <begin position="876"/>
        <end position="887"/>
    </location>
</feature>
<dbReference type="GO" id="GO:0005085">
    <property type="term" value="F:guanyl-nucleotide exchange factor activity"/>
    <property type="evidence" value="ECO:0007669"/>
    <property type="project" value="InterPro"/>
</dbReference>
<feature type="region of interest" description="Disordered" evidence="7">
    <location>
        <begin position="428"/>
        <end position="448"/>
    </location>
</feature>